<dbReference type="AlphaFoldDB" id="A0A7J3X5B9"/>
<sequence length="83" mass="8855">MKRLESDIEIALRFKSSVELSFKAPYNAPSARSPAWLELPLLSAPELAQGARELGAARLYYALKIGCGIPKRGPSTGPADPSG</sequence>
<accession>A0A7J3X5B9</accession>
<organism evidence="1">
    <name type="scientific">Thermofilum pendens</name>
    <dbReference type="NCBI Taxonomy" id="2269"/>
    <lineage>
        <taxon>Archaea</taxon>
        <taxon>Thermoproteota</taxon>
        <taxon>Thermoprotei</taxon>
        <taxon>Thermofilales</taxon>
        <taxon>Thermofilaceae</taxon>
        <taxon>Thermofilum</taxon>
    </lineage>
</organism>
<protein>
    <submittedName>
        <fullName evidence="1">Uncharacterized protein</fullName>
    </submittedName>
</protein>
<comment type="caution">
    <text evidence="1">The sequence shown here is derived from an EMBL/GenBank/DDBJ whole genome shotgun (WGS) entry which is preliminary data.</text>
</comment>
<reference evidence="1" key="1">
    <citation type="journal article" date="2020" name="mSystems">
        <title>Genome- and Community-Level Interaction Insights into Carbon Utilization and Element Cycling Functions of Hydrothermarchaeota in Hydrothermal Sediment.</title>
        <authorList>
            <person name="Zhou Z."/>
            <person name="Liu Y."/>
            <person name="Xu W."/>
            <person name="Pan J."/>
            <person name="Luo Z.H."/>
            <person name="Li M."/>
        </authorList>
    </citation>
    <scope>NUCLEOTIDE SEQUENCE [LARGE SCALE GENOMIC DNA]</scope>
    <source>
        <strain evidence="1">SpSt-1125</strain>
    </source>
</reference>
<dbReference type="EMBL" id="DRZM01000034">
    <property type="protein sequence ID" value="HHP04322.1"/>
    <property type="molecule type" value="Genomic_DNA"/>
</dbReference>
<evidence type="ECO:0000313" key="1">
    <source>
        <dbReference type="EMBL" id="HHP04322.1"/>
    </source>
</evidence>
<proteinExistence type="predicted"/>
<name>A0A7J3X5B9_THEPE</name>
<gene>
    <name evidence="1" type="ORF">ENM88_01055</name>
</gene>